<evidence type="ECO:0000256" key="4">
    <source>
        <dbReference type="ARBA" id="ARBA00022737"/>
    </source>
</evidence>
<evidence type="ECO:0000313" key="11">
    <source>
        <dbReference type="EMBL" id="TFJ87958.1"/>
    </source>
</evidence>
<dbReference type="EMBL" id="SDOX01000004">
    <property type="protein sequence ID" value="TFJ87958.1"/>
    <property type="molecule type" value="Genomic_DNA"/>
</dbReference>
<protein>
    <recommendedName>
        <fullName evidence="13">Chloride channel protein</fullName>
    </recommendedName>
</protein>
<comment type="caution">
    <text evidence="11">The sequence shown here is derived from an EMBL/GenBank/DDBJ whole genome shotgun (WGS) entry which is preliminary data.</text>
</comment>
<dbReference type="PRINTS" id="PR00762">
    <property type="entry name" value="CLCHANNEL"/>
</dbReference>
<comment type="subcellular location">
    <subcellularLocation>
        <location evidence="1">Membrane</location>
        <topology evidence="1">Multi-pass membrane protein</topology>
    </subcellularLocation>
</comment>
<keyword evidence="12" id="KW-1185">Reference proteome</keyword>
<dbReference type="GO" id="GO:0005247">
    <property type="term" value="F:voltage-gated chloride channel activity"/>
    <property type="evidence" value="ECO:0007669"/>
    <property type="project" value="TreeGrafter"/>
</dbReference>
<keyword evidence="4" id="KW-0677">Repeat</keyword>
<feature type="transmembrane region" description="Helical" evidence="10">
    <location>
        <begin position="260"/>
        <end position="281"/>
    </location>
</feature>
<accession>A0A4D9DGK6</accession>
<gene>
    <name evidence="11" type="ORF">NSK_000778</name>
</gene>
<dbReference type="InterPro" id="IPR046342">
    <property type="entry name" value="CBS_dom_sf"/>
</dbReference>
<sequence>MTSLLVIIGAIVSTGEHFMNLGIDGLWKSRYELLGFLLPAGSTAMESWERVTEANWGLALLVSLAFTVGISLAGVLTCSLLDPTRDSAGSGLPLLKYILSGEVMEEAEEHLRTRTLVAKALGLMLAAGAGLSIGREGPNVHMAAIISWLLMKSIGWYHEAKPSHASAHEPQIFRFPSLRRQILDAASNYWKSFMAAVAGYAMTRSRKASKPPGGGLNAASLPLYILVGVVMGLLGPAYTKVKAFFWRRFMPLNTHRVHRYYLAAGVSLLSALLFFTPGPFFRLSIGNTTARLLSSRVGRGREGGSVGEGGGGGLGDWTPKGGHRSFRSPPTPDLPPADGNGANEASLLFLLVLIRTVTSILDTNLQLPAGDFMCLFLVGAALGRLFGHGFQAIFPALEFRVASFALCGAAALAGASTHTISSGVIALELTGEYHQQLPIFLSVLAAYTMSRGLSQSIYDALILKRFSRLLPSIRNDLYYKLSAEDVMEEQLYIVPLLTTYGKLVELVREHPYRGYPVVTPRQVSLSPSTSPPSSPLSLPVQSFFRLPAPSSPCLPFSLMVVPSFPSPPSSHPSSSYLHPSTLLPSQELLGLVKRRTLLLHLTRVFRSQGLMLELTRLMPLDVQL</sequence>
<organism evidence="11 12">
    <name type="scientific">Nannochloropsis salina CCMP1776</name>
    <dbReference type="NCBI Taxonomy" id="1027361"/>
    <lineage>
        <taxon>Eukaryota</taxon>
        <taxon>Sar</taxon>
        <taxon>Stramenopiles</taxon>
        <taxon>Ochrophyta</taxon>
        <taxon>Eustigmatophyceae</taxon>
        <taxon>Eustigmatales</taxon>
        <taxon>Monodopsidaceae</taxon>
        <taxon>Microchloropsis</taxon>
        <taxon>Microchloropsis salina</taxon>
    </lineage>
</organism>
<evidence type="ECO:0000256" key="8">
    <source>
        <dbReference type="ARBA" id="ARBA00023214"/>
    </source>
</evidence>
<evidence type="ECO:0000256" key="5">
    <source>
        <dbReference type="ARBA" id="ARBA00022989"/>
    </source>
</evidence>
<keyword evidence="7 10" id="KW-0472">Membrane</keyword>
<keyword evidence="8" id="KW-0868">Chloride</keyword>
<dbReference type="Pfam" id="PF00654">
    <property type="entry name" value="Voltage_CLC"/>
    <property type="match status" value="2"/>
</dbReference>
<dbReference type="AlphaFoldDB" id="A0A4D9DGK6"/>
<dbReference type="PANTHER" id="PTHR45720:SF10">
    <property type="entry name" value="CHLORIDE CHANNEL PROTEIN 2"/>
    <property type="match status" value="1"/>
</dbReference>
<evidence type="ECO:0000256" key="6">
    <source>
        <dbReference type="ARBA" id="ARBA00023065"/>
    </source>
</evidence>
<proteinExistence type="predicted"/>
<evidence type="ECO:0000256" key="3">
    <source>
        <dbReference type="ARBA" id="ARBA00022692"/>
    </source>
</evidence>
<keyword evidence="5 10" id="KW-1133">Transmembrane helix</keyword>
<dbReference type="Gene3D" id="1.10.3080.10">
    <property type="entry name" value="Clc chloride channel"/>
    <property type="match status" value="2"/>
</dbReference>
<dbReference type="OrthoDB" id="4564at2759"/>
<evidence type="ECO:0000256" key="1">
    <source>
        <dbReference type="ARBA" id="ARBA00004141"/>
    </source>
</evidence>
<feature type="compositionally biased region" description="Gly residues" evidence="9">
    <location>
        <begin position="303"/>
        <end position="315"/>
    </location>
</feature>
<evidence type="ECO:0000256" key="9">
    <source>
        <dbReference type="SAM" id="MobiDB-lite"/>
    </source>
</evidence>
<dbReference type="InterPro" id="IPR014743">
    <property type="entry name" value="Cl-channel_core"/>
</dbReference>
<feature type="transmembrane region" description="Helical" evidence="10">
    <location>
        <begin position="56"/>
        <end position="81"/>
    </location>
</feature>
<feature type="transmembrane region" description="Helical" evidence="10">
    <location>
        <begin position="221"/>
        <end position="239"/>
    </location>
</feature>
<keyword evidence="2" id="KW-0813">Transport</keyword>
<dbReference type="SUPFAM" id="SSF54631">
    <property type="entry name" value="CBS-domain pair"/>
    <property type="match status" value="1"/>
</dbReference>
<evidence type="ECO:0008006" key="13">
    <source>
        <dbReference type="Google" id="ProtNLM"/>
    </source>
</evidence>
<dbReference type="InterPro" id="IPR001807">
    <property type="entry name" value="ClC"/>
</dbReference>
<feature type="region of interest" description="Disordered" evidence="9">
    <location>
        <begin position="299"/>
        <end position="337"/>
    </location>
</feature>
<dbReference type="Proteomes" id="UP000355283">
    <property type="component" value="Unassembled WGS sequence"/>
</dbReference>
<evidence type="ECO:0000256" key="2">
    <source>
        <dbReference type="ARBA" id="ARBA00022448"/>
    </source>
</evidence>
<keyword evidence="3 10" id="KW-0812">Transmembrane</keyword>
<name>A0A4D9DGK6_9STRA</name>
<dbReference type="InterPro" id="IPR050970">
    <property type="entry name" value="Cl_channel_volt-gated"/>
</dbReference>
<evidence type="ECO:0000256" key="10">
    <source>
        <dbReference type="SAM" id="Phobius"/>
    </source>
</evidence>
<evidence type="ECO:0000256" key="7">
    <source>
        <dbReference type="ARBA" id="ARBA00023136"/>
    </source>
</evidence>
<dbReference type="PANTHER" id="PTHR45720">
    <property type="entry name" value="CHLORIDE CHANNEL PROTEIN 2"/>
    <property type="match status" value="1"/>
</dbReference>
<dbReference type="GO" id="GO:0016020">
    <property type="term" value="C:membrane"/>
    <property type="evidence" value="ECO:0007669"/>
    <property type="project" value="UniProtKB-SubCell"/>
</dbReference>
<keyword evidence="6" id="KW-0406">Ion transport</keyword>
<evidence type="ECO:0000313" key="12">
    <source>
        <dbReference type="Proteomes" id="UP000355283"/>
    </source>
</evidence>
<feature type="non-terminal residue" evidence="11">
    <location>
        <position position="624"/>
    </location>
</feature>
<dbReference type="SUPFAM" id="SSF81340">
    <property type="entry name" value="Clc chloride channel"/>
    <property type="match status" value="1"/>
</dbReference>
<reference evidence="11 12" key="1">
    <citation type="submission" date="2019-01" db="EMBL/GenBank/DDBJ databases">
        <title>Nuclear Genome Assembly of the Microalgal Biofuel strain Nannochloropsis salina CCMP1776.</title>
        <authorList>
            <person name="Hovde B."/>
        </authorList>
    </citation>
    <scope>NUCLEOTIDE SEQUENCE [LARGE SCALE GENOMIC DNA]</scope>
    <source>
        <strain evidence="11 12">CCMP1776</strain>
    </source>
</reference>